<feature type="transmembrane region" description="Helical" evidence="2">
    <location>
        <begin position="6"/>
        <end position="28"/>
    </location>
</feature>
<organism evidence="3">
    <name type="scientific">marine metagenome</name>
    <dbReference type="NCBI Taxonomy" id="408172"/>
    <lineage>
        <taxon>unclassified sequences</taxon>
        <taxon>metagenomes</taxon>
        <taxon>ecological metagenomes</taxon>
    </lineage>
</organism>
<gene>
    <name evidence="3" type="ORF">METZ01_LOCUS325186</name>
</gene>
<dbReference type="AlphaFoldDB" id="A0A382PK37"/>
<proteinExistence type="predicted"/>
<feature type="compositionally biased region" description="Basic and acidic residues" evidence="1">
    <location>
        <begin position="39"/>
        <end position="49"/>
    </location>
</feature>
<evidence type="ECO:0000256" key="1">
    <source>
        <dbReference type="SAM" id="MobiDB-lite"/>
    </source>
</evidence>
<sequence>MTIEEGLGSMSAMLVIISIITIGAIMAVRNKTRGKIVKDAIEPEPKSEPEPVTDTTTDIDDKLDQLKRDVQDE</sequence>
<feature type="region of interest" description="Disordered" evidence="1">
    <location>
        <begin position="39"/>
        <end position="60"/>
    </location>
</feature>
<evidence type="ECO:0000313" key="3">
    <source>
        <dbReference type="EMBL" id="SVC72332.1"/>
    </source>
</evidence>
<keyword evidence="2" id="KW-0472">Membrane</keyword>
<reference evidence="3" key="1">
    <citation type="submission" date="2018-05" db="EMBL/GenBank/DDBJ databases">
        <authorList>
            <person name="Lanie J.A."/>
            <person name="Ng W.-L."/>
            <person name="Kazmierczak K.M."/>
            <person name="Andrzejewski T.M."/>
            <person name="Davidsen T.M."/>
            <person name="Wayne K.J."/>
            <person name="Tettelin H."/>
            <person name="Glass J.I."/>
            <person name="Rusch D."/>
            <person name="Podicherti R."/>
            <person name="Tsui H.-C.T."/>
            <person name="Winkler M.E."/>
        </authorList>
    </citation>
    <scope>NUCLEOTIDE SEQUENCE</scope>
</reference>
<dbReference type="EMBL" id="UINC01107163">
    <property type="protein sequence ID" value="SVC72332.1"/>
    <property type="molecule type" value="Genomic_DNA"/>
</dbReference>
<evidence type="ECO:0000256" key="2">
    <source>
        <dbReference type="SAM" id="Phobius"/>
    </source>
</evidence>
<name>A0A382PK37_9ZZZZ</name>
<keyword evidence="2" id="KW-0812">Transmembrane</keyword>
<accession>A0A382PK37</accession>
<keyword evidence="2" id="KW-1133">Transmembrane helix</keyword>
<protein>
    <submittedName>
        <fullName evidence="3">Uncharacterized protein</fullName>
    </submittedName>
</protein>